<dbReference type="EMBL" id="JPER01000008">
    <property type="protein sequence ID" value="KFZ30172.1"/>
    <property type="molecule type" value="Genomic_DNA"/>
</dbReference>
<name>A0A094ISP6_9GAMM</name>
<dbReference type="Proteomes" id="UP000054363">
    <property type="component" value="Unassembled WGS sequence"/>
</dbReference>
<comment type="caution">
    <text evidence="1">The sequence shown here is derived from an EMBL/GenBank/DDBJ whole genome shotgun (WGS) entry which is preliminary data.</text>
</comment>
<gene>
    <name evidence="1" type="ORF">IDSA_11460</name>
</gene>
<proteinExistence type="predicted"/>
<keyword evidence="2" id="KW-1185">Reference proteome</keyword>
<dbReference type="AlphaFoldDB" id="A0A094ISP6"/>
<evidence type="ECO:0000313" key="2">
    <source>
        <dbReference type="Proteomes" id="UP000054363"/>
    </source>
</evidence>
<organism evidence="1 2">
    <name type="scientific">Pseudidiomarina salinarum</name>
    <dbReference type="NCBI Taxonomy" id="435908"/>
    <lineage>
        <taxon>Bacteria</taxon>
        <taxon>Pseudomonadati</taxon>
        <taxon>Pseudomonadota</taxon>
        <taxon>Gammaproteobacteria</taxon>
        <taxon>Alteromonadales</taxon>
        <taxon>Idiomarinaceae</taxon>
        <taxon>Pseudidiomarina</taxon>
    </lineage>
</organism>
<evidence type="ECO:0000313" key="1">
    <source>
        <dbReference type="EMBL" id="KFZ30172.1"/>
    </source>
</evidence>
<accession>A0A094ISP6</accession>
<dbReference type="RefSeq" id="WP_034776947.1">
    <property type="nucleotide sequence ID" value="NZ_JPER01000008.1"/>
</dbReference>
<protein>
    <submittedName>
        <fullName evidence="1">Uncharacterized protein</fullName>
    </submittedName>
</protein>
<reference evidence="1 2" key="1">
    <citation type="submission" date="2014-06" db="EMBL/GenBank/DDBJ databases">
        <title>The draft genome sequence of Idiomarina salinarum ISL-52.</title>
        <authorList>
            <person name="Du J."/>
            <person name="Shao Z."/>
        </authorList>
    </citation>
    <scope>NUCLEOTIDE SEQUENCE [LARGE SCALE GENOMIC DNA]</scope>
    <source>
        <strain evidence="1 2">ISL-52</strain>
    </source>
</reference>
<sequence length="400" mass="45597">MSIDNLIASVKSRQNTRGVTSRKELQPAPIIEQHLNKIRSKRDRLAYNLVLSWHKNNEAVKSKLLEKNTLSYMDLLLVLNHEYSLAQEITIDRSILFERLEHAIVKAEVEVVYGELWKLAYHNEIKARLNNCVELAPAGPAAVNQPIKGEDGRYRNEKLRACFSQMYGVAMDKGLMLGSVTINLNEKYIDKIYEQKSVVPVKDALRYRLDAFLPANTPNRAFVFEIAGERGIHLHGFVLFERQDETALRKSLRKLGTSNPNSVMIKTSHESYRQPALYELMQAFEEYGRDVLWTQVRQRTSLTVGAADYLSKDLGKRTLPGGQPSRVLTNSGDKIPGMSFEDFYFARKGLIDCLVSKVRNDWETGDQDAMISALVQNSKGLSNVQRLFTSPELEYLREEP</sequence>